<evidence type="ECO:0000313" key="2">
    <source>
        <dbReference type="Proteomes" id="UP000832034"/>
    </source>
</evidence>
<name>A0ABY4EBZ1_VITST</name>
<organism evidence="1 2">
    <name type="scientific">Vitreoscilla stercoraria</name>
    <dbReference type="NCBI Taxonomy" id="61"/>
    <lineage>
        <taxon>Bacteria</taxon>
        <taxon>Pseudomonadati</taxon>
        <taxon>Pseudomonadota</taxon>
        <taxon>Betaproteobacteria</taxon>
        <taxon>Neisseriales</taxon>
        <taxon>Neisseriaceae</taxon>
        <taxon>Vitreoscilla</taxon>
    </lineage>
</organism>
<protein>
    <submittedName>
        <fullName evidence="1">Uncharacterized protein</fullName>
    </submittedName>
</protein>
<gene>
    <name evidence="1" type="ORF">LVJ81_04320</name>
</gene>
<reference evidence="1" key="1">
    <citation type="submission" date="2021-12" db="EMBL/GenBank/DDBJ databases">
        <authorList>
            <person name="Veyrier F.J."/>
        </authorList>
    </citation>
    <scope>NUCLEOTIDE SEQUENCE</scope>
    <source>
        <strain evidence="1">SAG 1488-6</strain>
    </source>
</reference>
<evidence type="ECO:0000313" key="1">
    <source>
        <dbReference type="EMBL" id="UOO93263.1"/>
    </source>
</evidence>
<reference evidence="1" key="2">
    <citation type="journal article" date="2022" name="Res Sq">
        <title>Evolution of multicellular longitudinally dividing oral cavity symbionts (Neisseriaceae).</title>
        <authorList>
            <person name="Nyongesa S."/>
            <person name="Weber P."/>
            <person name="Bernet E."/>
            <person name="Pullido F."/>
            <person name="Nieckarz M."/>
            <person name="Delaby M."/>
            <person name="Nieves C."/>
            <person name="Viehboeck T."/>
            <person name="Krause N."/>
            <person name="Rivera-Millot A."/>
            <person name="Nakamura A."/>
            <person name="Vischer N."/>
            <person name="VanNieuwenhze M."/>
            <person name="Brun Y."/>
            <person name="Cava F."/>
            <person name="Bulgheresi S."/>
            <person name="Veyrier F."/>
        </authorList>
    </citation>
    <scope>NUCLEOTIDE SEQUENCE</scope>
    <source>
        <strain evidence="1">SAG 1488-6</strain>
    </source>
</reference>
<proteinExistence type="predicted"/>
<sequence>MDSILTDYASYAHTDKMNICNTSTTQQQQFDFDSNTFAKKQCDRHH</sequence>
<dbReference type="Proteomes" id="UP000832034">
    <property type="component" value="Chromosome"/>
</dbReference>
<dbReference type="EMBL" id="CP091512">
    <property type="protein sequence ID" value="UOO93263.1"/>
    <property type="molecule type" value="Genomic_DNA"/>
</dbReference>
<accession>A0ABY4EBZ1</accession>
<dbReference type="RefSeq" id="WP_155970388.1">
    <property type="nucleotide sequence ID" value="NZ_CP091512.1"/>
</dbReference>
<keyword evidence="2" id="KW-1185">Reference proteome</keyword>